<comment type="cofactor">
    <cofactor evidence="5">
        <name>Mg(2+)</name>
        <dbReference type="ChEBI" id="CHEBI:18420"/>
    </cofactor>
</comment>
<dbReference type="PANTHER" id="PTHR42188:SF1">
    <property type="entry name" value="23S RRNA-SPECIFIC ENDONUCLEASE VAPC20"/>
    <property type="match status" value="1"/>
</dbReference>
<dbReference type="InterPro" id="IPR039018">
    <property type="entry name" value="VapC20-like"/>
</dbReference>
<dbReference type="EC" id="3.1.-.-" evidence="5"/>
<keyword evidence="2 5" id="KW-0540">Nuclease</keyword>
<dbReference type="Pfam" id="PF01850">
    <property type="entry name" value="PIN"/>
    <property type="match status" value="1"/>
</dbReference>
<sequence>MSVVVDTGVFYAQADRGSSRHDTATAALDAVLRGIYGQPYTTEYIYDETVTLTLTRTDDHAEAARVGRRLRGAGEFPELVRLRHVSEPVFESSVDLFEQYDDQRLSFTDATTVAFARAHDIDTVLSFDDDFDGIVDRTDPTEVTREHNS</sequence>
<dbReference type="RefSeq" id="WP_310919029.1">
    <property type="nucleotide sequence ID" value="NZ_JAMQON010000002.1"/>
</dbReference>
<evidence type="ECO:0000259" key="6">
    <source>
        <dbReference type="Pfam" id="PF01850"/>
    </source>
</evidence>
<accession>A0ABU2FC50</accession>
<organism evidence="7 8">
    <name type="scientific">Haloarcula saliterrae</name>
    <dbReference type="NCBI Taxonomy" id="2950534"/>
    <lineage>
        <taxon>Archaea</taxon>
        <taxon>Methanobacteriati</taxon>
        <taxon>Methanobacteriota</taxon>
        <taxon>Stenosarchaea group</taxon>
        <taxon>Halobacteria</taxon>
        <taxon>Halobacteriales</taxon>
        <taxon>Haloarculaceae</taxon>
        <taxon>Haloarcula</taxon>
    </lineage>
</organism>
<dbReference type="EMBL" id="JAMQON010000002">
    <property type="protein sequence ID" value="MDS0259420.1"/>
    <property type="molecule type" value="Genomic_DNA"/>
</dbReference>
<dbReference type="PANTHER" id="PTHR42188">
    <property type="entry name" value="23S RRNA-SPECIFIC ENDONUCLEASE VAPC20"/>
    <property type="match status" value="1"/>
</dbReference>
<keyword evidence="3 5" id="KW-0479">Metal-binding</keyword>
<evidence type="ECO:0000256" key="3">
    <source>
        <dbReference type="ARBA" id="ARBA00022723"/>
    </source>
</evidence>
<dbReference type="InterPro" id="IPR029060">
    <property type="entry name" value="PIN-like_dom_sf"/>
</dbReference>
<keyword evidence="5" id="KW-0460">Magnesium</keyword>
<feature type="binding site" evidence="5">
    <location>
        <position position="109"/>
    </location>
    <ligand>
        <name>Mg(2+)</name>
        <dbReference type="ChEBI" id="CHEBI:18420"/>
    </ligand>
</feature>
<dbReference type="Proteomes" id="UP001259659">
    <property type="component" value="Unassembled WGS sequence"/>
</dbReference>
<feature type="domain" description="PIN" evidence="6">
    <location>
        <begin position="3"/>
        <end position="132"/>
    </location>
</feature>
<name>A0ABU2FC50_9EURY</name>
<comment type="function">
    <text evidence="5">Toxic component of a toxin-antitoxin (TA) system. An RNase.</text>
</comment>
<comment type="similarity">
    <text evidence="5">Belongs to the PINc/VapC protein family.</text>
</comment>
<keyword evidence="4 5" id="KW-0378">Hydrolase</keyword>
<protein>
    <recommendedName>
        <fullName evidence="5">Ribonuclease VapC</fullName>
        <shortName evidence="5">RNase VapC</shortName>
        <ecNumber evidence="5">3.1.-.-</ecNumber>
    </recommendedName>
    <alternativeName>
        <fullName evidence="5">Putative toxin VapC</fullName>
    </alternativeName>
</protein>
<evidence type="ECO:0000256" key="2">
    <source>
        <dbReference type="ARBA" id="ARBA00022722"/>
    </source>
</evidence>
<evidence type="ECO:0000313" key="8">
    <source>
        <dbReference type="Proteomes" id="UP001259659"/>
    </source>
</evidence>
<proteinExistence type="inferred from homology"/>
<dbReference type="InterPro" id="IPR002716">
    <property type="entry name" value="PIN_dom"/>
</dbReference>
<gene>
    <name evidence="5" type="primary">vapC</name>
    <name evidence="7" type="ORF">NDI56_08450</name>
</gene>
<reference evidence="7 8" key="1">
    <citation type="submission" date="2022-06" db="EMBL/GenBank/DDBJ databases">
        <title>Haloarcula sp. a new haloarchaeum isolate from saline soil.</title>
        <authorList>
            <person name="Strakova D."/>
            <person name="Galisteo C."/>
            <person name="Sanchez-Porro C."/>
            <person name="Ventosa A."/>
        </authorList>
    </citation>
    <scope>NUCLEOTIDE SEQUENCE [LARGE SCALE GENOMIC DNA]</scope>
    <source>
        <strain evidence="7 8">S1CR25-12</strain>
    </source>
</reference>
<evidence type="ECO:0000256" key="1">
    <source>
        <dbReference type="ARBA" id="ARBA00022649"/>
    </source>
</evidence>
<dbReference type="InterPro" id="IPR022907">
    <property type="entry name" value="VapC_family"/>
</dbReference>
<evidence type="ECO:0000256" key="5">
    <source>
        <dbReference type="HAMAP-Rule" id="MF_00265"/>
    </source>
</evidence>
<dbReference type="Gene3D" id="3.40.50.1010">
    <property type="entry name" value="5'-nuclease"/>
    <property type="match status" value="1"/>
</dbReference>
<evidence type="ECO:0000256" key="4">
    <source>
        <dbReference type="ARBA" id="ARBA00022801"/>
    </source>
</evidence>
<evidence type="ECO:0000313" key="7">
    <source>
        <dbReference type="EMBL" id="MDS0259420.1"/>
    </source>
</evidence>
<comment type="caution">
    <text evidence="7">The sequence shown here is derived from an EMBL/GenBank/DDBJ whole genome shotgun (WGS) entry which is preliminary data.</text>
</comment>
<keyword evidence="8" id="KW-1185">Reference proteome</keyword>
<keyword evidence="5" id="KW-0800">Toxin</keyword>
<dbReference type="HAMAP" id="MF_00265">
    <property type="entry name" value="VapC_Nob1"/>
    <property type="match status" value="1"/>
</dbReference>
<keyword evidence="1 5" id="KW-1277">Toxin-antitoxin system</keyword>
<feature type="binding site" evidence="5">
    <location>
        <position position="6"/>
    </location>
    <ligand>
        <name>Mg(2+)</name>
        <dbReference type="ChEBI" id="CHEBI:18420"/>
    </ligand>
</feature>
<dbReference type="SUPFAM" id="SSF88723">
    <property type="entry name" value="PIN domain-like"/>
    <property type="match status" value="1"/>
</dbReference>